<dbReference type="PANTHER" id="PTHR18945">
    <property type="entry name" value="NEUROTRANSMITTER GATED ION CHANNEL"/>
    <property type="match status" value="1"/>
</dbReference>
<dbReference type="Proteomes" id="UP001208570">
    <property type="component" value="Unassembled WGS sequence"/>
</dbReference>
<dbReference type="InterPro" id="IPR036734">
    <property type="entry name" value="Neur_chan_lig-bd_sf"/>
</dbReference>
<keyword evidence="5" id="KW-1185">Reference proteome</keyword>
<dbReference type="EMBL" id="JAODUP010000084">
    <property type="protein sequence ID" value="KAK2163166.1"/>
    <property type="molecule type" value="Genomic_DNA"/>
</dbReference>
<comment type="caution">
    <text evidence="4">The sequence shown here is derived from an EMBL/GenBank/DDBJ whole genome shotgun (WGS) entry which is preliminary data.</text>
</comment>
<comment type="subcellular location">
    <subcellularLocation>
        <location evidence="1">Membrane</location>
        <topology evidence="1">Multi-pass membrane protein</topology>
    </subcellularLocation>
</comment>
<protein>
    <recommendedName>
        <fullName evidence="3">Neurotransmitter-gated ion-channel ligand-binding domain-containing protein</fullName>
    </recommendedName>
</protein>
<evidence type="ECO:0000259" key="3">
    <source>
        <dbReference type="Pfam" id="PF02931"/>
    </source>
</evidence>
<organism evidence="4 5">
    <name type="scientific">Paralvinella palmiformis</name>
    <dbReference type="NCBI Taxonomy" id="53620"/>
    <lineage>
        <taxon>Eukaryota</taxon>
        <taxon>Metazoa</taxon>
        <taxon>Spiralia</taxon>
        <taxon>Lophotrochozoa</taxon>
        <taxon>Annelida</taxon>
        <taxon>Polychaeta</taxon>
        <taxon>Sedentaria</taxon>
        <taxon>Canalipalpata</taxon>
        <taxon>Terebellida</taxon>
        <taxon>Terebelliformia</taxon>
        <taxon>Alvinellidae</taxon>
        <taxon>Paralvinella</taxon>
    </lineage>
</organism>
<evidence type="ECO:0000313" key="5">
    <source>
        <dbReference type="Proteomes" id="UP001208570"/>
    </source>
</evidence>
<sequence length="143" mass="16386">YPYLFRFTTTLACMMDLHYYPLDVQNCTIEIESYGYPMQDVVMKWRGNSKEKAVHGVMDVAIPQFTIIDYRTVTTKEVLDTVFYRTPSGSQLTSGAMSHQSGYLLPVDSQSPTLYLSRIILSVGEHHQVLVRILRPDRVFADV</sequence>
<dbReference type="SUPFAM" id="SSF63712">
    <property type="entry name" value="Nicotinic receptor ligand binding domain-like"/>
    <property type="match status" value="1"/>
</dbReference>
<gene>
    <name evidence="4" type="ORF">LSH36_84g04018</name>
</gene>
<dbReference type="Gene3D" id="2.70.170.10">
    <property type="entry name" value="Neurotransmitter-gated ion-channel ligand-binding domain"/>
    <property type="match status" value="1"/>
</dbReference>
<accession>A0AAD9NCH5</accession>
<dbReference type="GO" id="GO:0005230">
    <property type="term" value="F:extracellular ligand-gated monoatomic ion channel activity"/>
    <property type="evidence" value="ECO:0007669"/>
    <property type="project" value="InterPro"/>
</dbReference>
<evidence type="ECO:0000313" key="4">
    <source>
        <dbReference type="EMBL" id="KAK2163166.1"/>
    </source>
</evidence>
<keyword evidence="2" id="KW-0472">Membrane</keyword>
<dbReference type="InterPro" id="IPR006202">
    <property type="entry name" value="Neur_chan_lig-bd"/>
</dbReference>
<feature type="non-terminal residue" evidence="4">
    <location>
        <position position="1"/>
    </location>
</feature>
<dbReference type="InterPro" id="IPR006201">
    <property type="entry name" value="Neur_channel"/>
</dbReference>
<dbReference type="AlphaFoldDB" id="A0AAD9NCH5"/>
<dbReference type="GO" id="GO:0016020">
    <property type="term" value="C:membrane"/>
    <property type="evidence" value="ECO:0007669"/>
    <property type="project" value="UniProtKB-SubCell"/>
</dbReference>
<evidence type="ECO:0000256" key="1">
    <source>
        <dbReference type="ARBA" id="ARBA00004141"/>
    </source>
</evidence>
<evidence type="ECO:0000256" key="2">
    <source>
        <dbReference type="ARBA" id="ARBA00023136"/>
    </source>
</evidence>
<name>A0AAD9NCH5_9ANNE</name>
<dbReference type="GO" id="GO:0004888">
    <property type="term" value="F:transmembrane signaling receptor activity"/>
    <property type="evidence" value="ECO:0007669"/>
    <property type="project" value="InterPro"/>
</dbReference>
<dbReference type="InterPro" id="IPR018000">
    <property type="entry name" value="Neurotransmitter_ion_chnl_CS"/>
</dbReference>
<dbReference type="PROSITE" id="PS00236">
    <property type="entry name" value="NEUROTR_ION_CHANNEL"/>
    <property type="match status" value="1"/>
</dbReference>
<feature type="domain" description="Neurotransmitter-gated ion-channel ligand-binding" evidence="3">
    <location>
        <begin position="3"/>
        <end position="75"/>
    </location>
</feature>
<proteinExistence type="predicted"/>
<reference evidence="4" key="1">
    <citation type="journal article" date="2023" name="Mol. Biol. Evol.">
        <title>Third-Generation Sequencing Reveals the Adaptive Role of the Epigenome in Three Deep-Sea Polychaetes.</title>
        <authorList>
            <person name="Perez M."/>
            <person name="Aroh O."/>
            <person name="Sun Y."/>
            <person name="Lan Y."/>
            <person name="Juniper S.K."/>
            <person name="Young C.R."/>
            <person name="Angers B."/>
            <person name="Qian P.Y."/>
        </authorList>
    </citation>
    <scope>NUCLEOTIDE SEQUENCE</scope>
    <source>
        <strain evidence="4">P08H-3</strain>
    </source>
</reference>
<dbReference type="Pfam" id="PF02931">
    <property type="entry name" value="Neur_chan_LBD"/>
    <property type="match status" value="1"/>
</dbReference>